<evidence type="ECO:0000256" key="2">
    <source>
        <dbReference type="ARBA" id="ARBA00022475"/>
    </source>
</evidence>
<dbReference type="AlphaFoldDB" id="A0A6I8U8D0"/>
<evidence type="ECO:0000256" key="4">
    <source>
        <dbReference type="ARBA" id="ARBA00022989"/>
    </source>
</evidence>
<comment type="subcellular location">
    <subcellularLocation>
        <location evidence="1">Cell membrane</location>
        <topology evidence="1">Multi-pass membrane protein</topology>
    </subcellularLocation>
</comment>
<evidence type="ECO:0008006" key="10">
    <source>
        <dbReference type="Google" id="ProtNLM"/>
    </source>
</evidence>
<dbReference type="Proteomes" id="UP000008820">
    <property type="component" value="Chromosome 3"/>
</dbReference>
<evidence type="ECO:0000256" key="1">
    <source>
        <dbReference type="ARBA" id="ARBA00004651"/>
    </source>
</evidence>
<evidence type="ECO:0000256" key="5">
    <source>
        <dbReference type="ARBA" id="ARBA00023136"/>
    </source>
</evidence>
<proteinExistence type="predicted"/>
<evidence type="ECO:0000256" key="7">
    <source>
        <dbReference type="ARBA" id="ARBA00023180"/>
    </source>
</evidence>
<dbReference type="PANTHER" id="PTHR42643:SF40">
    <property type="entry name" value="IONOTROPIC RECEPTOR 41A-RELATED"/>
    <property type="match status" value="1"/>
</dbReference>
<evidence type="ECO:0000313" key="9">
    <source>
        <dbReference type="Proteomes" id="UP000008820"/>
    </source>
</evidence>
<keyword evidence="6" id="KW-0675">Receptor</keyword>
<reference evidence="8" key="2">
    <citation type="submission" date="2020-05" db="UniProtKB">
        <authorList>
            <consortium name="EnsemblMetazoa"/>
        </authorList>
    </citation>
    <scope>IDENTIFICATION</scope>
    <source>
        <strain evidence="8">LVP_AGWG</strain>
    </source>
</reference>
<dbReference type="Gene3D" id="3.40.190.10">
    <property type="entry name" value="Periplasmic binding protein-like II"/>
    <property type="match status" value="1"/>
</dbReference>
<dbReference type="GO" id="GO:0005886">
    <property type="term" value="C:plasma membrane"/>
    <property type="evidence" value="ECO:0007669"/>
    <property type="project" value="UniProtKB-SubCell"/>
</dbReference>
<sequence>MWGEIYPNRTGNGIVGSVAERRADVGIGAISSWYHCYEYLSFSFAFERGGVTCLVPKPSELPRWKQIAMTFTTSSYGAMFVTFCFVVAMYMLIARFSVKSSFERTIAWNALNVLAIQLLQNSSIVRNRSVSEVLISVAILSLSLNLASIYSGKYASLRTIPMHKPAIDSKEDLAKSGMHWLQVHEAWSYDFRLSENPTEVNLRSTFQVYPVQKLHQMANEGNSAFALARLHNGHLMLGDWINADNIHKYRKTG</sequence>
<reference evidence="8 9" key="1">
    <citation type="submission" date="2017-06" db="EMBL/GenBank/DDBJ databases">
        <title>Aedes aegypti genome working group (AGWG) sequencing and assembly.</title>
        <authorList>
            <consortium name="Aedes aegypti Genome Working Group (AGWG)"/>
            <person name="Matthews B.J."/>
        </authorList>
    </citation>
    <scope>NUCLEOTIDE SEQUENCE [LARGE SCALE GENOMIC DNA]</scope>
    <source>
        <strain evidence="8 9">LVP_AGWG</strain>
    </source>
</reference>
<dbReference type="PANTHER" id="PTHR42643">
    <property type="entry name" value="IONOTROPIC RECEPTOR 20A-RELATED"/>
    <property type="match status" value="1"/>
</dbReference>
<evidence type="ECO:0000256" key="6">
    <source>
        <dbReference type="ARBA" id="ARBA00023170"/>
    </source>
</evidence>
<evidence type="ECO:0000256" key="3">
    <source>
        <dbReference type="ARBA" id="ARBA00022692"/>
    </source>
</evidence>
<keyword evidence="3" id="KW-0812">Transmembrane</keyword>
<name>A0A6I8U8D0_AEDAE</name>
<keyword evidence="4" id="KW-1133">Transmembrane helix</keyword>
<keyword evidence="9" id="KW-1185">Reference proteome</keyword>
<evidence type="ECO:0000313" key="8">
    <source>
        <dbReference type="EnsemblMetazoa" id="AAEL025397-PB"/>
    </source>
</evidence>
<keyword evidence="7" id="KW-0325">Glycoprotein</keyword>
<dbReference type="SUPFAM" id="SSF53850">
    <property type="entry name" value="Periplasmic binding protein-like II"/>
    <property type="match status" value="1"/>
</dbReference>
<keyword evidence="5" id="KW-0472">Membrane</keyword>
<dbReference type="OrthoDB" id="8182981at2759"/>
<dbReference type="EnsemblMetazoa" id="AAEL025397-RB">
    <property type="protein sequence ID" value="AAEL025397-PB"/>
    <property type="gene ID" value="AAEL025397"/>
</dbReference>
<accession>A0A6I8U8D0</accession>
<protein>
    <recommendedName>
        <fullName evidence="10">Ionotropic glutamate receptor C-terminal domain-containing protein</fullName>
    </recommendedName>
</protein>
<organism evidence="8 9">
    <name type="scientific">Aedes aegypti</name>
    <name type="common">Yellowfever mosquito</name>
    <name type="synonym">Culex aegypti</name>
    <dbReference type="NCBI Taxonomy" id="7159"/>
    <lineage>
        <taxon>Eukaryota</taxon>
        <taxon>Metazoa</taxon>
        <taxon>Ecdysozoa</taxon>
        <taxon>Arthropoda</taxon>
        <taxon>Hexapoda</taxon>
        <taxon>Insecta</taxon>
        <taxon>Pterygota</taxon>
        <taxon>Neoptera</taxon>
        <taxon>Endopterygota</taxon>
        <taxon>Diptera</taxon>
        <taxon>Nematocera</taxon>
        <taxon>Culicoidea</taxon>
        <taxon>Culicidae</taxon>
        <taxon>Culicinae</taxon>
        <taxon>Aedini</taxon>
        <taxon>Aedes</taxon>
        <taxon>Stegomyia</taxon>
    </lineage>
</organism>
<gene>
    <name evidence="8" type="primary">110677944</name>
</gene>
<keyword evidence="2" id="KW-1003">Cell membrane</keyword>
<dbReference type="InterPro" id="IPR052192">
    <property type="entry name" value="Insect_Ionotropic_Sensory_Rcpt"/>
</dbReference>